<gene>
    <name evidence="1" type="ORF">A0H81_09939</name>
</gene>
<evidence type="ECO:0000313" key="1">
    <source>
        <dbReference type="EMBL" id="OBZ70013.1"/>
    </source>
</evidence>
<sequence>MLHSGHIPSFPADNSASLCPERSGLNLSPHIPAAPLPRLSKPQRRPTFIIHLRPPNLNPSLDSTPSFNLTYPGLDSRPAVVRTLLEDHTYVRTFDSSCRLRDNGSTRHTLRYLLANIVLLLMQLIHPRADHYSLRDLWSVNS</sequence>
<proteinExistence type="predicted"/>
<dbReference type="Proteomes" id="UP000092993">
    <property type="component" value="Unassembled WGS sequence"/>
</dbReference>
<comment type="caution">
    <text evidence="1">The sequence shown here is derived from an EMBL/GenBank/DDBJ whole genome shotgun (WGS) entry which is preliminary data.</text>
</comment>
<organism evidence="1 2">
    <name type="scientific">Grifola frondosa</name>
    <name type="common">Maitake</name>
    <name type="synonym">Polyporus frondosus</name>
    <dbReference type="NCBI Taxonomy" id="5627"/>
    <lineage>
        <taxon>Eukaryota</taxon>
        <taxon>Fungi</taxon>
        <taxon>Dikarya</taxon>
        <taxon>Basidiomycota</taxon>
        <taxon>Agaricomycotina</taxon>
        <taxon>Agaricomycetes</taxon>
        <taxon>Polyporales</taxon>
        <taxon>Grifolaceae</taxon>
        <taxon>Grifola</taxon>
    </lineage>
</organism>
<accession>A0A1C7LZ65</accession>
<name>A0A1C7LZ65_GRIFR</name>
<dbReference type="EMBL" id="LUGG01000014">
    <property type="protein sequence ID" value="OBZ70013.1"/>
    <property type="molecule type" value="Genomic_DNA"/>
</dbReference>
<protein>
    <submittedName>
        <fullName evidence="1">Uncharacterized protein</fullName>
    </submittedName>
</protein>
<evidence type="ECO:0000313" key="2">
    <source>
        <dbReference type="Proteomes" id="UP000092993"/>
    </source>
</evidence>
<keyword evidence="2" id="KW-1185">Reference proteome</keyword>
<dbReference type="AlphaFoldDB" id="A0A1C7LZ65"/>
<reference evidence="1 2" key="1">
    <citation type="submission" date="2016-03" db="EMBL/GenBank/DDBJ databases">
        <title>Whole genome sequencing of Grifola frondosa 9006-11.</title>
        <authorList>
            <person name="Min B."/>
            <person name="Park H."/>
            <person name="Kim J.-G."/>
            <person name="Cho H."/>
            <person name="Oh Y.-L."/>
            <person name="Kong W.-S."/>
            <person name="Choi I.-G."/>
        </authorList>
    </citation>
    <scope>NUCLEOTIDE SEQUENCE [LARGE SCALE GENOMIC DNA]</scope>
    <source>
        <strain evidence="1 2">9006-11</strain>
    </source>
</reference>